<protein>
    <submittedName>
        <fullName evidence="2">Uncharacterized protein</fullName>
    </submittedName>
</protein>
<organism evidence="2 3">
    <name type="scientific">Microvirga aerilata</name>
    <dbReference type="NCBI Taxonomy" id="670292"/>
    <lineage>
        <taxon>Bacteria</taxon>
        <taxon>Pseudomonadati</taxon>
        <taxon>Pseudomonadota</taxon>
        <taxon>Alphaproteobacteria</taxon>
        <taxon>Hyphomicrobiales</taxon>
        <taxon>Methylobacteriaceae</taxon>
        <taxon>Microvirga</taxon>
    </lineage>
</organism>
<evidence type="ECO:0000256" key="1">
    <source>
        <dbReference type="SAM" id="Phobius"/>
    </source>
</evidence>
<sequence length="63" mass="6788">MVQELILAAVGFGMGVFLIRIAMPNAQGESPRFLRGNLISDLYPLIPMMFLILGAAGLILLLS</sequence>
<keyword evidence="1" id="KW-0472">Membrane</keyword>
<evidence type="ECO:0000313" key="3">
    <source>
        <dbReference type="Proteomes" id="UP000605848"/>
    </source>
</evidence>
<comment type="caution">
    <text evidence="2">The sequence shown here is derived from an EMBL/GenBank/DDBJ whole genome shotgun (WGS) entry which is preliminary data.</text>
</comment>
<dbReference type="RefSeq" id="WP_202062363.1">
    <property type="nucleotide sequence ID" value="NZ_JAEQMY010000029.1"/>
</dbReference>
<gene>
    <name evidence="2" type="ORF">JKG68_18160</name>
</gene>
<reference evidence="2" key="1">
    <citation type="submission" date="2021-01" db="EMBL/GenBank/DDBJ databases">
        <title>Microvirga sp.</title>
        <authorList>
            <person name="Kim M.K."/>
        </authorList>
    </citation>
    <scope>NUCLEOTIDE SEQUENCE</scope>
    <source>
        <strain evidence="2">5420S-16</strain>
    </source>
</reference>
<dbReference type="AlphaFoldDB" id="A0A937D0H6"/>
<keyword evidence="3" id="KW-1185">Reference proteome</keyword>
<dbReference type="Proteomes" id="UP000605848">
    <property type="component" value="Unassembled WGS sequence"/>
</dbReference>
<evidence type="ECO:0000313" key="2">
    <source>
        <dbReference type="EMBL" id="MBL0405886.1"/>
    </source>
</evidence>
<keyword evidence="1" id="KW-0812">Transmembrane</keyword>
<accession>A0A937D0H6</accession>
<feature type="transmembrane region" description="Helical" evidence="1">
    <location>
        <begin position="43"/>
        <end position="62"/>
    </location>
</feature>
<feature type="transmembrane region" description="Helical" evidence="1">
    <location>
        <begin position="5"/>
        <end position="23"/>
    </location>
</feature>
<keyword evidence="1" id="KW-1133">Transmembrane helix</keyword>
<name>A0A937D0H6_9HYPH</name>
<dbReference type="EMBL" id="JAEQMY010000029">
    <property type="protein sequence ID" value="MBL0405886.1"/>
    <property type="molecule type" value="Genomic_DNA"/>
</dbReference>
<proteinExistence type="predicted"/>